<dbReference type="InterPro" id="IPR007138">
    <property type="entry name" value="ABM_dom"/>
</dbReference>
<dbReference type="EMBL" id="SRLD01000032">
    <property type="protein sequence ID" value="TGE14619.1"/>
    <property type="molecule type" value="Genomic_DNA"/>
</dbReference>
<keyword evidence="2" id="KW-0503">Monooxygenase</keyword>
<dbReference type="InterPro" id="IPR011008">
    <property type="entry name" value="Dimeric_a/b-barrel"/>
</dbReference>
<accession>A0A4Z0PIK8</accession>
<dbReference type="Gene3D" id="3.30.70.100">
    <property type="match status" value="1"/>
</dbReference>
<organism evidence="2 3">
    <name type="scientific">Hymenobacter elongatus</name>
    <dbReference type="NCBI Taxonomy" id="877208"/>
    <lineage>
        <taxon>Bacteria</taxon>
        <taxon>Pseudomonadati</taxon>
        <taxon>Bacteroidota</taxon>
        <taxon>Cytophagia</taxon>
        <taxon>Cytophagales</taxon>
        <taxon>Hymenobacteraceae</taxon>
        <taxon>Hymenobacter</taxon>
    </lineage>
</organism>
<keyword evidence="2" id="KW-0560">Oxidoreductase</keyword>
<proteinExistence type="predicted"/>
<dbReference type="AlphaFoldDB" id="A0A4Z0PIK8"/>
<feature type="domain" description="ABM" evidence="1">
    <location>
        <begin position="2"/>
        <end position="92"/>
    </location>
</feature>
<dbReference type="GO" id="GO:0004497">
    <property type="term" value="F:monooxygenase activity"/>
    <property type="evidence" value="ECO:0007669"/>
    <property type="project" value="UniProtKB-KW"/>
</dbReference>
<reference evidence="2 3" key="1">
    <citation type="submission" date="2019-04" db="EMBL/GenBank/DDBJ databases">
        <authorList>
            <person name="Feng G."/>
            <person name="Zhang J."/>
            <person name="Zhu H."/>
        </authorList>
    </citation>
    <scope>NUCLEOTIDE SEQUENCE [LARGE SCALE GENOMIC DNA]</scope>
    <source>
        <strain evidence="2 3">JCM 17223</strain>
    </source>
</reference>
<dbReference type="SUPFAM" id="SSF54909">
    <property type="entry name" value="Dimeric alpha+beta barrel"/>
    <property type="match status" value="1"/>
</dbReference>
<keyword evidence="3" id="KW-1185">Reference proteome</keyword>
<evidence type="ECO:0000313" key="2">
    <source>
        <dbReference type="EMBL" id="TGE14619.1"/>
    </source>
</evidence>
<evidence type="ECO:0000259" key="1">
    <source>
        <dbReference type="PROSITE" id="PS51725"/>
    </source>
</evidence>
<dbReference type="PROSITE" id="PS51725">
    <property type="entry name" value="ABM"/>
    <property type="match status" value="1"/>
</dbReference>
<dbReference type="RefSeq" id="WP_135498673.1">
    <property type="nucleotide sequence ID" value="NZ_SRLD01000032.1"/>
</dbReference>
<name>A0A4Z0PIK8_9BACT</name>
<dbReference type="Proteomes" id="UP000297739">
    <property type="component" value="Unassembled WGS sequence"/>
</dbReference>
<gene>
    <name evidence="2" type="ORF">E5J99_15225</name>
</gene>
<protein>
    <submittedName>
        <fullName evidence="2">Antibiotic biosynthesis monooxygenase</fullName>
    </submittedName>
</protein>
<comment type="caution">
    <text evidence="2">The sequence shown here is derived from an EMBL/GenBank/DDBJ whole genome shotgun (WGS) entry which is preliminary data.</text>
</comment>
<evidence type="ECO:0000313" key="3">
    <source>
        <dbReference type="Proteomes" id="UP000297739"/>
    </source>
</evidence>
<sequence>MLTRVVRMTFLPERLPEFLQIFHSSKDKIRQMPGCQHLELWQDADAPHIYCTYSHWDSAAALNAYRQSELFGQVWPATKALFAAPAVAFSVYPVGAELISSPSPTSQC</sequence>
<dbReference type="Pfam" id="PF03992">
    <property type="entry name" value="ABM"/>
    <property type="match status" value="1"/>
</dbReference>
<dbReference type="OrthoDB" id="1120859at2"/>